<organism evidence="2 3">
    <name type="scientific">Mycetomoellerius zeteki</name>
    <dbReference type="NCBI Taxonomy" id="64791"/>
    <lineage>
        <taxon>Eukaryota</taxon>
        <taxon>Metazoa</taxon>
        <taxon>Ecdysozoa</taxon>
        <taxon>Arthropoda</taxon>
        <taxon>Hexapoda</taxon>
        <taxon>Insecta</taxon>
        <taxon>Pterygota</taxon>
        <taxon>Neoptera</taxon>
        <taxon>Endopterygota</taxon>
        <taxon>Hymenoptera</taxon>
        <taxon>Apocrita</taxon>
        <taxon>Aculeata</taxon>
        <taxon>Formicoidea</taxon>
        <taxon>Formicidae</taxon>
        <taxon>Myrmicinae</taxon>
        <taxon>Mycetomoellerius</taxon>
    </lineage>
</organism>
<gene>
    <name evidence="2" type="ORF">ALC60_11076</name>
</gene>
<proteinExistence type="predicted"/>
<evidence type="ECO:0000313" key="3">
    <source>
        <dbReference type="Proteomes" id="UP000075809"/>
    </source>
</evidence>
<evidence type="ECO:0000313" key="2">
    <source>
        <dbReference type="EMBL" id="KYQ49901.1"/>
    </source>
</evidence>
<evidence type="ECO:0000256" key="1">
    <source>
        <dbReference type="SAM" id="MobiDB-lite"/>
    </source>
</evidence>
<dbReference type="Proteomes" id="UP000075809">
    <property type="component" value="Unassembled WGS sequence"/>
</dbReference>
<keyword evidence="3" id="KW-1185">Reference proteome</keyword>
<sequence>MWTRFDVFEYLISFALKPSHHSHLITVQTLAIIEVELTKDGVTSSCMTDRFLIAEEKEETRREAEREEERKRESELNRATRGRVSILECTCRGNKTRTTSKPRKRERERKRDALHAAAHAVLCKLRQGPDQTCRSDSYRARNAPKLAKRQRLLPDAMTTMVRAAVLAAVLGQLLGPSVASRPAGAHPGHAYFEQPCCGRSHLRHHKAGNEMPVSIHHQYYLGKCPVTRYYRGLERRADFIMVSGERERERTIEWNVEWSVGRSVARLVGLVGWFADCLASWLGYGSRVLESIAGFPNGKYYNRCYGGDSRQGQLMLRNGRPKRPGITPPNDLYRRT</sequence>
<reference evidence="2 3" key="1">
    <citation type="submission" date="2015-09" db="EMBL/GenBank/DDBJ databases">
        <title>Trachymyrmex zeteki WGS genome.</title>
        <authorList>
            <person name="Nygaard S."/>
            <person name="Hu H."/>
            <person name="Boomsma J."/>
            <person name="Zhang G."/>
        </authorList>
    </citation>
    <scope>NUCLEOTIDE SEQUENCE [LARGE SCALE GENOMIC DNA]</scope>
    <source>
        <strain evidence="2">Tzet28-1</strain>
        <tissue evidence="2">Whole body</tissue>
    </source>
</reference>
<protein>
    <submittedName>
        <fullName evidence="2">Uncharacterized protein</fullName>
    </submittedName>
</protein>
<dbReference type="AlphaFoldDB" id="A0A151WQ19"/>
<accession>A0A151WQ19</accession>
<dbReference type="EMBL" id="KQ982851">
    <property type="protein sequence ID" value="KYQ49901.1"/>
    <property type="molecule type" value="Genomic_DNA"/>
</dbReference>
<feature type="region of interest" description="Disordered" evidence="1">
    <location>
        <begin position="58"/>
        <end position="78"/>
    </location>
</feature>
<name>A0A151WQ19_9HYME</name>